<evidence type="ECO:0000313" key="2">
    <source>
        <dbReference type="Proteomes" id="UP000462055"/>
    </source>
</evidence>
<organism evidence="1 2">
    <name type="scientific">Actinomadura physcomitrii</name>
    <dbReference type="NCBI Taxonomy" id="2650748"/>
    <lineage>
        <taxon>Bacteria</taxon>
        <taxon>Bacillati</taxon>
        <taxon>Actinomycetota</taxon>
        <taxon>Actinomycetes</taxon>
        <taxon>Streptosporangiales</taxon>
        <taxon>Thermomonosporaceae</taxon>
        <taxon>Actinomadura</taxon>
    </lineage>
</organism>
<dbReference type="RefSeq" id="WP_151600379.1">
    <property type="nucleotide sequence ID" value="NZ_WBMS02000075.1"/>
</dbReference>
<accession>A0A6I4MU11</accession>
<dbReference type="Proteomes" id="UP000462055">
    <property type="component" value="Unassembled WGS sequence"/>
</dbReference>
<protein>
    <recommendedName>
        <fullName evidence="3">Aspartate aminotransferase family protein</fullName>
    </recommendedName>
</protein>
<sequence>MSEGRLDELNARLGEALLEDGRVYAGTSRYRGMTVFRPAPLNWRTTRADVERLVEVLRELAATLVP</sequence>
<gene>
    <name evidence="1" type="ORF">F8568_045375</name>
</gene>
<keyword evidence="2" id="KW-1185">Reference proteome</keyword>
<reference evidence="1" key="1">
    <citation type="submission" date="2019-12" db="EMBL/GenBank/DDBJ databases">
        <title>Actinomadura physcomitrii sp. nov., a novel actinomycete isolated from moss [Physcomitrium sphaericum (Ludw) Fuernr].</title>
        <authorList>
            <person name="Zhuang X."/>
        </authorList>
    </citation>
    <scope>NUCLEOTIDE SEQUENCE [LARGE SCALE GENOMIC DNA]</scope>
    <source>
        <strain evidence="1">LD22</strain>
    </source>
</reference>
<proteinExistence type="predicted"/>
<dbReference type="AlphaFoldDB" id="A0A6I4MU11"/>
<evidence type="ECO:0000313" key="1">
    <source>
        <dbReference type="EMBL" id="MWA07437.1"/>
    </source>
</evidence>
<dbReference type="EMBL" id="WBMS02000075">
    <property type="protein sequence ID" value="MWA07437.1"/>
    <property type="molecule type" value="Genomic_DNA"/>
</dbReference>
<comment type="caution">
    <text evidence="1">The sequence shown here is derived from an EMBL/GenBank/DDBJ whole genome shotgun (WGS) entry which is preliminary data.</text>
</comment>
<name>A0A6I4MU11_9ACTN</name>
<evidence type="ECO:0008006" key="3">
    <source>
        <dbReference type="Google" id="ProtNLM"/>
    </source>
</evidence>
<dbReference type="InterPro" id="IPR015424">
    <property type="entry name" value="PyrdxlP-dep_Trfase"/>
</dbReference>
<dbReference type="InterPro" id="IPR015422">
    <property type="entry name" value="PyrdxlP-dep_Trfase_small"/>
</dbReference>
<dbReference type="SUPFAM" id="SSF53383">
    <property type="entry name" value="PLP-dependent transferases"/>
    <property type="match status" value="1"/>
</dbReference>
<dbReference type="Gene3D" id="3.90.1150.10">
    <property type="entry name" value="Aspartate Aminotransferase, domain 1"/>
    <property type="match status" value="1"/>
</dbReference>